<feature type="region of interest" description="Disordered" evidence="1">
    <location>
        <begin position="118"/>
        <end position="156"/>
    </location>
</feature>
<dbReference type="InterPro" id="IPR000719">
    <property type="entry name" value="Prot_kinase_dom"/>
</dbReference>
<feature type="region of interest" description="Disordered" evidence="1">
    <location>
        <begin position="212"/>
        <end position="313"/>
    </location>
</feature>
<keyword evidence="4" id="KW-1185">Reference proteome</keyword>
<feature type="domain" description="Protein kinase" evidence="2">
    <location>
        <begin position="1"/>
        <end position="111"/>
    </location>
</feature>
<dbReference type="InterPro" id="IPR011009">
    <property type="entry name" value="Kinase-like_dom_sf"/>
</dbReference>
<dbReference type="GO" id="GO:0004672">
    <property type="term" value="F:protein kinase activity"/>
    <property type="evidence" value="ECO:0007669"/>
    <property type="project" value="InterPro"/>
</dbReference>
<evidence type="ECO:0000313" key="3">
    <source>
        <dbReference type="EMBL" id="RUS15264.1"/>
    </source>
</evidence>
<dbReference type="EMBL" id="RBNJ01025839">
    <property type="protein sequence ID" value="RUS15264.1"/>
    <property type="molecule type" value="Genomic_DNA"/>
</dbReference>
<gene>
    <name evidence="3" type="ORF">BC938DRAFT_477022</name>
</gene>
<comment type="caution">
    <text evidence="3">The sequence shown here is derived from an EMBL/GenBank/DDBJ whole genome shotgun (WGS) entry which is preliminary data.</text>
</comment>
<feature type="region of interest" description="Disordered" evidence="1">
    <location>
        <begin position="179"/>
        <end position="199"/>
    </location>
</feature>
<feature type="compositionally biased region" description="Basic and acidic residues" evidence="1">
    <location>
        <begin position="301"/>
        <end position="313"/>
    </location>
</feature>
<evidence type="ECO:0000259" key="2">
    <source>
        <dbReference type="PROSITE" id="PS50011"/>
    </source>
</evidence>
<proteinExistence type="predicted"/>
<sequence length="313" mass="34895">MAPERLNETTKPTREQLVRADIYGYGMVVWQVITDGGLPYEHVTRENVLFARKLNAMHNKPNSDWSPVDDVGKIPDDVPIIFRYLVDQCLASEPSHRPSLALVQKILNKYLAISAESRESPLDYSPSTEPLHYSPSTEPLDYSPSTEPLRHNPFTEILDDSSVTEILDCSSSTETLDYTEARDCSSSAEPLGYSPSESDFDSLIEFEEPNHNTFTKFEEPNRNEMKAEPLGGGTVKGEFTPTPATPSGSSTSRTGTRLTRGRNSSAAQRSERPSLSTLGSKSSTSKSRVSSPRLRQRTRAKLKEMLEQLYRGE</sequence>
<dbReference type="AlphaFoldDB" id="A0A433PCK1"/>
<evidence type="ECO:0000256" key="1">
    <source>
        <dbReference type="SAM" id="MobiDB-lite"/>
    </source>
</evidence>
<organism evidence="3 4">
    <name type="scientific">Jimgerdemannia flammicorona</name>
    <dbReference type="NCBI Taxonomy" id="994334"/>
    <lineage>
        <taxon>Eukaryota</taxon>
        <taxon>Fungi</taxon>
        <taxon>Fungi incertae sedis</taxon>
        <taxon>Mucoromycota</taxon>
        <taxon>Mucoromycotina</taxon>
        <taxon>Endogonomycetes</taxon>
        <taxon>Endogonales</taxon>
        <taxon>Endogonaceae</taxon>
        <taxon>Jimgerdemannia</taxon>
    </lineage>
</organism>
<evidence type="ECO:0000313" key="4">
    <source>
        <dbReference type="Proteomes" id="UP000274822"/>
    </source>
</evidence>
<dbReference type="Pfam" id="PF07714">
    <property type="entry name" value="PK_Tyr_Ser-Thr"/>
    <property type="match status" value="1"/>
</dbReference>
<dbReference type="SUPFAM" id="SSF56112">
    <property type="entry name" value="Protein kinase-like (PK-like)"/>
    <property type="match status" value="1"/>
</dbReference>
<dbReference type="Gene3D" id="1.10.510.10">
    <property type="entry name" value="Transferase(Phosphotransferase) domain 1"/>
    <property type="match status" value="1"/>
</dbReference>
<dbReference type="Proteomes" id="UP000274822">
    <property type="component" value="Unassembled WGS sequence"/>
</dbReference>
<feature type="compositionally biased region" description="Low complexity" evidence="1">
    <location>
        <begin position="240"/>
        <end position="265"/>
    </location>
</feature>
<name>A0A433PCK1_9FUNG</name>
<protein>
    <recommendedName>
        <fullName evidence="2">Protein kinase domain-containing protein</fullName>
    </recommendedName>
</protein>
<dbReference type="InterPro" id="IPR001245">
    <property type="entry name" value="Ser-Thr/Tyr_kinase_cat_dom"/>
</dbReference>
<reference evidence="3 4" key="1">
    <citation type="journal article" date="2018" name="New Phytol.">
        <title>Phylogenomics of Endogonaceae and evolution of mycorrhizas within Mucoromycota.</title>
        <authorList>
            <person name="Chang Y."/>
            <person name="Desiro A."/>
            <person name="Na H."/>
            <person name="Sandor L."/>
            <person name="Lipzen A."/>
            <person name="Clum A."/>
            <person name="Barry K."/>
            <person name="Grigoriev I.V."/>
            <person name="Martin F.M."/>
            <person name="Stajich J.E."/>
            <person name="Smith M.E."/>
            <person name="Bonito G."/>
            <person name="Spatafora J.W."/>
        </authorList>
    </citation>
    <scope>NUCLEOTIDE SEQUENCE [LARGE SCALE GENOMIC DNA]</scope>
    <source>
        <strain evidence="3 4">AD002</strain>
    </source>
</reference>
<dbReference type="PROSITE" id="PS50011">
    <property type="entry name" value="PROTEIN_KINASE_DOM"/>
    <property type="match status" value="1"/>
</dbReference>
<feature type="compositionally biased region" description="Low complexity" evidence="1">
    <location>
        <begin position="273"/>
        <end position="292"/>
    </location>
</feature>
<dbReference type="GO" id="GO:0005524">
    <property type="term" value="F:ATP binding"/>
    <property type="evidence" value="ECO:0007669"/>
    <property type="project" value="InterPro"/>
</dbReference>
<accession>A0A433PCK1</accession>
<feature type="compositionally biased region" description="Basic and acidic residues" evidence="1">
    <location>
        <begin position="216"/>
        <end position="227"/>
    </location>
</feature>